<evidence type="ECO:0000256" key="1">
    <source>
        <dbReference type="SAM" id="MobiDB-lite"/>
    </source>
</evidence>
<dbReference type="Proteomes" id="UP001501447">
    <property type="component" value="Unassembled WGS sequence"/>
</dbReference>
<dbReference type="EMBL" id="BAAARJ010000029">
    <property type="protein sequence ID" value="GAA2637155.1"/>
    <property type="molecule type" value="Genomic_DNA"/>
</dbReference>
<accession>A0ABN3QX62</accession>
<evidence type="ECO:0000313" key="4">
    <source>
        <dbReference type="Proteomes" id="UP001501447"/>
    </source>
</evidence>
<evidence type="ECO:0000313" key="3">
    <source>
        <dbReference type="EMBL" id="GAA2637155.1"/>
    </source>
</evidence>
<reference evidence="4" key="1">
    <citation type="journal article" date="2019" name="Int. J. Syst. Evol. Microbiol.">
        <title>The Global Catalogue of Microorganisms (GCM) 10K type strain sequencing project: providing services to taxonomists for standard genome sequencing and annotation.</title>
        <authorList>
            <consortium name="The Broad Institute Genomics Platform"/>
            <consortium name="The Broad Institute Genome Sequencing Center for Infectious Disease"/>
            <person name="Wu L."/>
            <person name="Ma J."/>
        </authorList>
    </citation>
    <scope>NUCLEOTIDE SEQUENCE [LARGE SCALE GENOMIC DNA]</scope>
    <source>
        <strain evidence="4">JCM 16373</strain>
    </source>
</reference>
<feature type="transmembrane region" description="Helical" evidence="2">
    <location>
        <begin position="95"/>
        <end position="119"/>
    </location>
</feature>
<name>A0ABN3QX62_9ACTN</name>
<protein>
    <submittedName>
        <fullName evidence="3">Membrane protein</fullName>
    </submittedName>
</protein>
<dbReference type="RefSeq" id="WP_344570417.1">
    <property type="nucleotide sequence ID" value="NZ_BAAARJ010000029.1"/>
</dbReference>
<keyword evidence="2" id="KW-0472">Membrane</keyword>
<keyword evidence="4" id="KW-1185">Reference proteome</keyword>
<feature type="transmembrane region" description="Helical" evidence="2">
    <location>
        <begin position="139"/>
        <end position="161"/>
    </location>
</feature>
<gene>
    <name evidence="3" type="ORF">GCM10009863_62260</name>
</gene>
<sequence>MTSRTDPLRLHKRDRPDFERVLHQALQSDHVQQALRASSSGAAAAVELRARARDDADSIVSASREEYAAYLRLRTGADKRAARLTRPSGAHGQGLPAALAVLTPAISGTAAAIFLLLGYGMRLTGTHQELAGSLVRTGWAGAALAALALAAGMAGVLLAALRNRAAAKRSHGRAGELEQARKDWQSALLERGMLPFVQHLLAQWGTGGPETDGSSAPAKPPPPRRYSSPDFTAPDYSGPDFGR</sequence>
<comment type="caution">
    <text evidence="3">The sequence shown here is derived from an EMBL/GenBank/DDBJ whole genome shotgun (WGS) entry which is preliminary data.</text>
</comment>
<feature type="region of interest" description="Disordered" evidence="1">
    <location>
        <begin position="205"/>
        <end position="243"/>
    </location>
</feature>
<keyword evidence="2" id="KW-0812">Transmembrane</keyword>
<proteinExistence type="predicted"/>
<keyword evidence="2" id="KW-1133">Transmembrane helix</keyword>
<evidence type="ECO:0000256" key="2">
    <source>
        <dbReference type="SAM" id="Phobius"/>
    </source>
</evidence>
<organism evidence="3 4">
    <name type="scientific">Streptomyces axinellae</name>
    <dbReference type="NCBI Taxonomy" id="552788"/>
    <lineage>
        <taxon>Bacteria</taxon>
        <taxon>Bacillati</taxon>
        <taxon>Actinomycetota</taxon>
        <taxon>Actinomycetes</taxon>
        <taxon>Kitasatosporales</taxon>
        <taxon>Streptomycetaceae</taxon>
        <taxon>Streptomyces</taxon>
    </lineage>
</organism>